<evidence type="ECO:0000313" key="4">
    <source>
        <dbReference type="Proteomes" id="UP001197492"/>
    </source>
</evidence>
<organism evidence="1 3">
    <name type="scientific">Catenibacterium mitsuokai</name>
    <dbReference type="NCBI Taxonomy" id="100886"/>
    <lineage>
        <taxon>Bacteria</taxon>
        <taxon>Bacillati</taxon>
        <taxon>Bacillota</taxon>
        <taxon>Erysipelotrichia</taxon>
        <taxon>Erysipelotrichales</taxon>
        <taxon>Coprobacillaceae</taxon>
        <taxon>Catenibacterium</taxon>
    </lineage>
</organism>
<dbReference type="EMBL" id="JAHOEL010000042">
    <property type="protein sequence ID" value="MBV3393042.1"/>
    <property type="molecule type" value="Genomic_DNA"/>
</dbReference>
<evidence type="ECO:0000313" key="3">
    <source>
        <dbReference type="Proteomes" id="UP001196408"/>
    </source>
</evidence>
<comment type="caution">
    <text evidence="1">The sequence shown here is derived from an EMBL/GenBank/DDBJ whole genome shotgun (WGS) entry which is preliminary data.</text>
</comment>
<gene>
    <name evidence="1" type="ORF">KSV97_07350</name>
    <name evidence="2" type="ORF">KSW06_07220</name>
</gene>
<evidence type="ECO:0000313" key="1">
    <source>
        <dbReference type="EMBL" id="MBV3383033.1"/>
    </source>
</evidence>
<accession>A0AAW4MW94</accession>
<keyword evidence="4" id="KW-1185">Reference proteome</keyword>
<dbReference type="Proteomes" id="UP001197492">
    <property type="component" value="Unassembled WGS sequence"/>
</dbReference>
<dbReference type="RefSeq" id="WP_217747818.1">
    <property type="nucleotide sequence ID" value="NZ_JAHOEB010000042.1"/>
</dbReference>
<reference evidence="1 4" key="1">
    <citation type="submission" date="2021-06" db="EMBL/GenBank/DDBJ databases">
        <title>Collection of gut derived symbiotic bacterial strains cultured from healthy donors.</title>
        <authorList>
            <person name="Lin H."/>
            <person name="Littmann E."/>
            <person name="Pamer E.G."/>
        </authorList>
    </citation>
    <scope>NUCLEOTIDE SEQUENCE</scope>
    <source>
        <strain evidence="2 4">MSK.21.70</strain>
        <strain evidence="1">MSK.21.82</strain>
    </source>
</reference>
<dbReference type="Proteomes" id="UP001196408">
    <property type="component" value="Unassembled WGS sequence"/>
</dbReference>
<dbReference type="AlphaFoldDB" id="A0AAW4MW94"/>
<sequence length="168" mass="19035">MKNIVITDKDIPLELFKESVIVNLNNIKYSACTGDYTCLKKQMPCRYHDDISVINQWIGQASLIILVTHIYCGCFDTPLKSFIERNIASYEPYYTTVDGTTCHASLAQQSKKILLIGYGDISEQEQKMLMNYLHDSLLGYSISSINSYFCTEEELDNSLKTFGGVDRG</sequence>
<dbReference type="EMBL" id="JAHOEF010000044">
    <property type="protein sequence ID" value="MBV3383033.1"/>
    <property type="molecule type" value="Genomic_DNA"/>
</dbReference>
<dbReference type="GeneID" id="301324902"/>
<proteinExistence type="predicted"/>
<protein>
    <submittedName>
        <fullName evidence="1">Flavodoxin family protein</fullName>
    </submittedName>
</protein>
<name>A0AAW4MW94_9FIRM</name>
<evidence type="ECO:0000313" key="2">
    <source>
        <dbReference type="EMBL" id="MBV3393042.1"/>
    </source>
</evidence>